<keyword evidence="1" id="KW-0812">Transmembrane</keyword>
<keyword evidence="1" id="KW-1133">Transmembrane helix</keyword>
<keyword evidence="3" id="KW-1185">Reference proteome</keyword>
<accession>A0A1G4JV18</accession>
<protein>
    <submittedName>
        <fullName evidence="2">LAME_0F09626g1_1</fullName>
    </submittedName>
</protein>
<dbReference type="OrthoDB" id="272512at2759"/>
<evidence type="ECO:0000313" key="3">
    <source>
        <dbReference type="Proteomes" id="UP000191144"/>
    </source>
</evidence>
<dbReference type="Proteomes" id="UP000191144">
    <property type="component" value="Chromosome F"/>
</dbReference>
<proteinExistence type="predicted"/>
<sequence length="310" mass="34750">MEKFTNWRDKGTGIAPFLPTPPPLSQEKGLGLVLNNVKFVFKAVCVFPLALLALMMPEMVSKKLWLIVMKVLFSWSIQVAAQGVKKRDQRGELPATGHVYVVNCNCPLDALVLWFLAQGPVAFCVPLIRGKSTRVFQLSVWQFFEFALNSGQIHGDLSSFREVETVSQLKNQVVYVFAEGTTSNGKSVLPFAFSQESWLDLLDQRSATAGSSSSYNSSTRLSTPKVDINAIQLKVNSSLTTPLRIDRWKYLVRASSQGVSYKCKMIKSVEPQLEKVRTALVGGDKFRLVGKELNFESKLRFVKEFASRRR</sequence>
<dbReference type="AlphaFoldDB" id="A0A1G4JV18"/>
<feature type="transmembrane region" description="Helical" evidence="1">
    <location>
        <begin position="39"/>
        <end position="57"/>
    </location>
</feature>
<reference evidence="3" key="1">
    <citation type="submission" date="2016-03" db="EMBL/GenBank/DDBJ databases">
        <authorList>
            <person name="Devillers Hugo."/>
        </authorList>
    </citation>
    <scope>NUCLEOTIDE SEQUENCE [LARGE SCALE GENOMIC DNA]</scope>
</reference>
<organism evidence="2 3">
    <name type="scientific">Lachancea meyersii CBS 8951</name>
    <dbReference type="NCBI Taxonomy" id="1266667"/>
    <lineage>
        <taxon>Eukaryota</taxon>
        <taxon>Fungi</taxon>
        <taxon>Dikarya</taxon>
        <taxon>Ascomycota</taxon>
        <taxon>Saccharomycotina</taxon>
        <taxon>Saccharomycetes</taxon>
        <taxon>Saccharomycetales</taxon>
        <taxon>Saccharomycetaceae</taxon>
        <taxon>Lachancea</taxon>
    </lineage>
</organism>
<evidence type="ECO:0000313" key="2">
    <source>
        <dbReference type="EMBL" id="SCU94857.1"/>
    </source>
</evidence>
<name>A0A1G4JV18_9SACH</name>
<dbReference type="EMBL" id="LT598477">
    <property type="protein sequence ID" value="SCU94857.1"/>
    <property type="molecule type" value="Genomic_DNA"/>
</dbReference>
<evidence type="ECO:0000256" key="1">
    <source>
        <dbReference type="SAM" id="Phobius"/>
    </source>
</evidence>
<keyword evidence="1" id="KW-0472">Membrane</keyword>
<gene>
    <name evidence="2" type="ORF">LAME_0F09626G</name>
</gene>